<reference evidence="1" key="1">
    <citation type="submission" date="2019-06" db="EMBL/GenBank/DDBJ databases">
        <authorList>
            <person name="Zheng W."/>
        </authorList>
    </citation>
    <scope>NUCLEOTIDE SEQUENCE</scope>
    <source>
        <strain evidence="1">QDHG01</strain>
    </source>
</reference>
<dbReference type="EMBL" id="RRYP01000657">
    <property type="protein sequence ID" value="TNV87047.1"/>
    <property type="molecule type" value="Genomic_DNA"/>
</dbReference>
<evidence type="ECO:0000313" key="2">
    <source>
        <dbReference type="Proteomes" id="UP000785679"/>
    </source>
</evidence>
<dbReference type="AlphaFoldDB" id="A0A8J8T938"/>
<protein>
    <submittedName>
        <fullName evidence="1">Uncharacterized protein</fullName>
    </submittedName>
</protein>
<organism evidence="1 2">
    <name type="scientific">Halteria grandinella</name>
    <dbReference type="NCBI Taxonomy" id="5974"/>
    <lineage>
        <taxon>Eukaryota</taxon>
        <taxon>Sar</taxon>
        <taxon>Alveolata</taxon>
        <taxon>Ciliophora</taxon>
        <taxon>Intramacronucleata</taxon>
        <taxon>Spirotrichea</taxon>
        <taxon>Stichotrichia</taxon>
        <taxon>Sporadotrichida</taxon>
        <taxon>Halteriidae</taxon>
        <taxon>Halteria</taxon>
    </lineage>
</organism>
<proteinExistence type="predicted"/>
<sequence length="82" mass="9661">MIKVHHSRNAQRSQELMLGICQNQGSEFKERQQRQELSIHPISEGTKAQICSIALEWHSFYEQIQMPYDTTTERAREMSESH</sequence>
<name>A0A8J8T938_HALGN</name>
<dbReference type="Proteomes" id="UP000785679">
    <property type="component" value="Unassembled WGS sequence"/>
</dbReference>
<keyword evidence="2" id="KW-1185">Reference proteome</keyword>
<comment type="caution">
    <text evidence="1">The sequence shown here is derived from an EMBL/GenBank/DDBJ whole genome shotgun (WGS) entry which is preliminary data.</text>
</comment>
<gene>
    <name evidence="1" type="ORF">FGO68_gene17215</name>
</gene>
<evidence type="ECO:0000313" key="1">
    <source>
        <dbReference type="EMBL" id="TNV87047.1"/>
    </source>
</evidence>
<accession>A0A8J8T938</accession>